<evidence type="ECO:0000313" key="1">
    <source>
        <dbReference type="EMBL" id="MBS4201858.1"/>
    </source>
</evidence>
<dbReference type="Proteomes" id="UP000682713">
    <property type="component" value="Unassembled WGS sequence"/>
</dbReference>
<accession>A0A942YLU9</accession>
<protein>
    <submittedName>
        <fullName evidence="1">Uncharacterized protein</fullName>
    </submittedName>
</protein>
<keyword evidence="2" id="KW-1185">Reference proteome</keyword>
<reference evidence="1 2" key="1">
    <citation type="submission" date="2021-05" db="EMBL/GenBank/DDBJ databases">
        <title>Novel Bacillus species.</title>
        <authorList>
            <person name="Liu G."/>
        </authorList>
    </citation>
    <scope>NUCLEOTIDE SEQUENCE [LARGE SCALE GENOMIC DNA]</scope>
    <source>
        <strain evidence="1 2">FJAT-49732</strain>
    </source>
</reference>
<sequence>MNKIHTAGTHTAFIRKKNFILDKLLAVGVTHSQQGQYIRNLDYEELCQNTHFQIISNLKIAH</sequence>
<dbReference type="RefSeq" id="WP_213112289.1">
    <property type="nucleotide sequence ID" value="NZ_JAGYPJ010000001.1"/>
</dbReference>
<organism evidence="1 2">
    <name type="scientific">Lederbergia citrisecunda</name>
    <dbReference type="NCBI Taxonomy" id="2833583"/>
    <lineage>
        <taxon>Bacteria</taxon>
        <taxon>Bacillati</taxon>
        <taxon>Bacillota</taxon>
        <taxon>Bacilli</taxon>
        <taxon>Bacillales</taxon>
        <taxon>Bacillaceae</taxon>
        <taxon>Lederbergia</taxon>
    </lineage>
</organism>
<comment type="caution">
    <text evidence="1">The sequence shown here is derived from an EMBL/GenBank/DDBJ whole genome shotgun (WGS) entry which is preliminary data.</text>
</comment>
<gene>
    <name evidence="1" type="ORF">KHA93_19825</name>
</gene>
<proteinExistence type="predicted"/>
<dbReference type="EMBL" id="JAGYPJ010000001">
    <property type="protein sequence ID" value="MBS4201858.1"/>
    <property type="molecule type" value="Genomic_DNA"/>
</dbReference>
<dbReference type="AlphaFoldDB" id="A0A942YLU9"/>
<evidence type="ECO:0000313" key="2">
    <source>
        <dbReference type="Proteomes" id="UP000682713"/>
    </source>
</evidence>
<name>A0A942YLU9_9BACI</name>